<dbReference type="Proteomes" id="UP000004664">
    <property type="component" value="Unassembled WGS sequence"/>
</dbReference>
<dbReference type="STRING" id="697282.Mettu_1121"/>
<sequence length="88" mass="9470">MTTETAPRKPRKKITYIPAPLPAEGYVRLLSILAVLGISKTSFLNGVKAGKYPAGKLLSPRCRVWPVAEIRALLDSPEKPDEAAGGVK</sequence>
<dbReference type="RefSeq" id="WP_006890283.1">
    <property type="nucleotide sequence ID" value="NZ_JH109152.1"/>
</dbReference>
<protein>
    <submittedName>
        <fullName evidence="1">Prophage CP4-57 regulatory</fullName>
    </submittedName>
</protein>
<evidence type="ECO:0000313" key="2">
    <source>
        <dbReference type="Proteomes" id="UP000004664"/>
    </source>
</evidence>
<dbReference type="AlphaFoldDB" id="G3ISE2"/>
<accession>G3ISE2</accession>
<name>G3ISE2_METTV</name>
<proteinExistence type="predicted"/>
<dbReference type="EMBL" id="JH109152">
    <property type="protein sequence ID" value="EGW22312.1"/>
    <property type="molecule type" value="Genomic_DNA"/>
</dbReference>
<organism evidence="1 2">
    <name type="scientific">Methylobacter tundripaludum (strain ATCC BAA-1195 / DSM 17260 / SV96)</name>
    <dbReference type="NCBI Taxonomy" id="697282"/>
    <lineage>
        <taxon>Bacteria</taxon>
        <taxon>Pseudomonadati</taxon>
        <taxon>Pseudomonadota</taxon>
        <taxon>Gammaproteobacteria</taxon>
        <taxon>Methylococcales</taxon>
        <taxon>Methylococcaceae</taxon>
        <taxon>Methylobacter</taxon>
    </lineage>
</organism>
<keyword evidence="2" id="KW-1185">Reference proteome</keyword>
<dbReference type="HOGENOM" id="CLU_2465544_0_0_6"/>
<reference evidence="1 2" key="1">
    <citation type="submission" date="2011-06" db="EMBL/GenBank/DDBJ databases">
        <title>Genomic sequence of Methylobacter tundripaludum SV96.</title>
        <authorList>
            <consortium name="US DOE Joint Genome Institute"/>
            <person name="Lucas S."/>
            <person name="Han J."/>
            <person name="Lapidus A."/>
            <person name="Cheng J.-F."/>
            <person name="Goodwin L."/>
            <person name="Pitluck S."/>
            <person name="Held B."/>
            <person name="Detter J.C."/>
            <person name="Han C."/>
            <person name="Tapia R."/>
            <person name="Land M."/>
            <person name="Hauser L."/>
            <person name="Kyrpides N."/>
            <person name="Ivanova N."/>
            <person name="Ovchinnikova G."/>
            <person name="Pagani I."/>
            <person name="Klotz M.G."/>
            <person name="Dispirito A.A."/>
            <person name="Murrell J.C."/>
            <person name="Dunfield P."/>
            <person name="Kalyuzhnaya M.G."/>
            <person name="Svenning M."/>
            <person name="Trotsenko Y.A."/>
            <person name="Stein L.Y."/>
            <person name="Woyke T."/>
        </authorList>
    </citation>
    <scope>NUCLEOTIDE SEQUENCE [LARGE SCALE GENOMIC DNA]</scope>
    <source>
        <strain evidence="2">ATCC BAA-1195 / DSM 17260 / SV96</strain>
    </source>
</reference>
<evidence type="ECO:0000313" key="1">
    <source>
        <dbReference type="EMBL" id="EGW22312.1"/>
    </source>
</evidence>
<gene>
    <name evidence="1" type="ORF">Mettu_1121</name>
</gene>